<reference evidence="2" key="1">
    <citation type="journal article" date="2019" name="Int. J. Syst. Evol. Microbiol.">
        <title>The Global Catalogue of Microorganisms (GCM) 10K type strain sequencing project: providing services to taxonomists for standard genome sequencing and annotation.</title>
        <authorList>
            <consortium name="The Broad Institute Genomics Platform"/>
            <consortium name="The Broad Institute Genome Sequencing Center for Infectious Disease"/>
            <person name="Wu L."/>
            <person name="Ma J."/>
        </authorList>
    </citation>
    <scope>NUCLEOTIDE SEQUENCE [LARGE SCALE GENOMIC DNA]</scope>
    <source>
        <strain evidence="2">CGMCC 1.12791</strain>
    </source>
</reference>
<protein>
    <recommendedName>
        <fullName evidence="3">DUF1508 domain-containing protein</fullName>
    </recommendedName>
</protein>
<sequence>MWRFVVANNQAGNPTWWLYAGNNEMVAWAGETFASTYSANRAALAFKAGARTARYEVYQDAGGSWRWRAWRSSDKVAASGESFSSRYAAEQAANRVRDNAGGATSAAA</sequence>
<name>A0ABQ3HGY8_9ACTN</name>
<comment type="caution">
    <text evidence="1">The sequence shown here is derived from an EMBL/GenBank/DDBJ whole genome shotgun (WGS) entry which is preliminary data.</text>
</comment>
<gene>
    <name evidence="1" type="ORF">GCM10011376_06010</name>
</gene>
<dbReference type="EMBL" id="BNAD01000001">
    <property type="protein sequence ID" value="GHE15851.1"/>
    <property type="molecule type" value="Genomic_DNA"/>
</dbReference>
<proteinExistence type="predicted"/>
<organism evidence="1 2">
    <name type="scientific">Nocardioides flavus</name>
    <name type="common">ex Wang et al. 2016</name>
    <dbReference type="NCBI Taxonomy" id="2058780"/>
    <lineage>
        <taxon>Bacteria</taxon>
        <taxon>Bacillati</taxon>
        <taxon>Actinomycetota</taxon>
        <taxon>Actinomycetes</taxon>
        <taxon>Propionibacteriales</taxon>
        <taxon>Nocardioidaceae</taxon>
        <taxon>Nocardioides</taxon>
    </lineage>
</organism>
<evidence type="ECO:0000313" key="1">
    <source>
        <dbReference type="EMBL" id="GHE15851.1"/>
    </source>
</evidence>
<evidence type="ECO:0000313" key="2">
    <source>
        <dbReference type="Proteomes" id="UP000597341"/>
    </source>
</evidence>
<dbReference type="SUPFAM" id="SSF160113">
    <property type="entry name" value="YegP-like"/>
    <property type="match status" value="2"/>
</dbReference>
<dbReference type="InterPro" id="IPR036913">
    <property type="entry name" value="YegP-like_sf"/>
</dbReference>
<dbReference type="RefSeq" id="WP_191277846.1">
    <property type="nucleotide sequence ID" value="NZ_BNAD01000001.1"/>
</dbReference>
<dbReference type="Gene3D" id="2.30.29.80">
    <property type="match status" value="1"/>
</dbReference>
<evidence type="ECO:0008006" key="3">
    <source>
        <dbReference type="Google" id="ProtNLM"/>
    </source>
</evidence>
<accession>A0ABQ3HGY8</accession>
<keyword evidence="2" id="KW-1185">Reference proteome</keyword>
<dbReference type="Proteomes" id="UP000597341">
    <property type="component" value="Unassembled WGS sequence"/>
</dbReference>